<dbReference type="PANTHER" id="PTHR48207:SF4">
    <property type="entry name" value="BLL6097 PROTEIN"/>
    <property type="match status" value="1"/>
</dbReference>
<keyword evidence="3" id="KW-1185">Reference proteome</keyword>
<dbReference type="Pfam" id="PF02515">
    <property type="entry name" value="CoA_transf_3"/>
    <property type="match status" value="1"/>
</dbReference>
<evidence type="ECO:0000313" key="2">
    <source>
        <dbReference type="EMBL" id="AOZ08942.1"/>
    </source>
</evidence>
<reference evidence="2 3" key="1">
    <citation type="submission" date="2016-10" db="EMBL/GenBank/DDBJ databases">
        <title>Complete genome sequences of three Cupriavidus strains isolated from various Malaysian environments.</title>
        <authorList>
            <person name="Abdullah A.A.-A."/>
            <person name="Shafie N.A.H."/>
            <person name="Lau N.S."/>
        </authorList>
    </citation>
    <scope>NUCLEOTIDE SEQUENCE [LARGE SCALE GENOMIC DNA]</scope>
    <source>
        <strain evidence="2 3">USMAA1020</strain>
    </source>
</reference>
<dbReference type="Gene3D" id="3.30.1540.10">
    <property type="entry name" value="formyl-coa transferase, domain 3"/>
    <property type="match status" value="1"/>
</dbReference>
<dbReference type="Proteomes" id="UP000177515">
    <property type="component" value="Chromosome 2"/>
</dbReference>
<organism evidence="2 3">
    <name type="scientific">Cupriavidus malaysiensis</name>
    <dbReference type="NCBI Taxonomy" id="367825"/>
    <lineage>
        <taxon>Bacteria</taxon>
        <taxon>Pseudomonadati</taxon>
        <taxon>Pseudomonadota</taxon>
        <taxon>Betaproteobacteria</taxon>
        <taxon>Burkholderiales</taxon>
        <taxon>Burkholderiaceae</taxon>
        <taxon>Cupriavidus</taxon>
    </lineage>
</organism>
<dbReference type="InterPro" id="IPR050483">
    <property type="entry name" value="CoA-transferase_III_domain"/>
</dbReference>
<name>A0ABM6FB86_9BURK</name>
<sequence>MQTKNAACAGPLDGIRVLDLTSVVLGPLATQALADLGADVIKIEGPEGDLMRANGVSRSEGMSSIYLALNRNKRSVVLDLKREAGAAALRRLIEGADVLVHNMRVAAIERLGFGYAAVAAINPRIVYCVATGFGQDGPHRDKPAFDDIIQAACGLVALGSSGGRPEYVPSLIADKTTGIVLANAVLAALLHRERHGQGQSVEVPMLETMASFVMAEHLAGLTFDPAAGPAGYARLLQGGRRPVQTADGWLCALPYTGRHWKAFFHAVGRDDLAEAYRIDSRAQRNAHIRDLYRHLGEITPTRTTSAWMALFESLDIPATPIYAPDDLPAHPHLQAVGLFEKTTHPTEGPLREMRPTARFSATPLALRRHAPTLGEHTEEVLREAGLEPGEIARLAGTRGTVRDDTDERGERS</sequence>
<protein>
    <submittedName>
        <fullName evidence="2">CoA transferase</fullName>
    </submittedName>
</protein>
<dbReference type="Gene3D" id="3.40.50.10540">
    <property type="entry name" value="Crotonobetainyl-coa:carnitine coa-transferase, domain 1"/>
    <property type="match status" value="1"/>
</dbReference>
<keyword evidence="1 2" id="KW-0808">Transferase</keyword>
<dbReference type="InterPro" id="IPR003673">
    <property type="entry name" value="CoA-Trfase_fam_III"/>
</dbReference>
<evidence type="ECO:0000313" key="3">
    <source>
        <dbReference type="Proteomes" id="UP000177515"/>
    </source>
</evidence>
<gene>
    <name evidence="2" type="ORF">BKK80_24040</name>
</gene>
<dbReference type="GO" id="GO:0016740">
    <property type="term" value="F:transferase activity"/>
    <property type="evidence" value="ECO:0007669"/>
    <property type="project" value="UniProtKB-KW"/>
</dbReference>
<dbReference type="InterPro" id="IPR023606">
    <property type="entry name" value="CoA-Trfase_III_dom_1_sf"/>
</dbReference>
<dbReference type="InterPro" id="IPR044855">
    <property type="entry name" value="CoA-Trfase_III_dom3_sf"/>
</dbReference>
<accession>A0ABM6FB86</accession>
<dbReference type="RefSeq" id="WP_071021553.1">
    <property type="nucleotide sequence ID" value="NZ_CP017755.1"/>
</dbReference>
<proteinExistence type="predicted"/>
<dbReference type="EMBL" id="CP017755">
    <property type="protein sequence ID" value="AOZ08942.1"/>
    <property type="molecule type" value="Genomic_DNA"/>
</dbReference>
<dbReference type="SUPFAM" id="SSF89796">
    <property type="entry name" value="CoA-transferase family III (CaiB/BaiF)"/>
    <property type="match status" value="1"/>
</dbReference>
<evidence type="ECO:0000256" key="1">
    <source>
        <dbReference type="ARBA" id="ARBA00022679"/>
    </source>
</evidence>
<dbReference type="PANTHER" id="PTHR48207">
    <property type="entry name" value="SUCCINATE--HYDROXYMETHYLGLUTARATE COA-TRANSFERASE"/>
    <property type="match status" value="1"/>
</dbReference>